<feature type="region of interest" description="Disordered" evidence="1">
    <location>
        <begin position="1"/>
        <end position="38"/>
    </location>
</feature>
<sequence>MTTPSLCTASRIKPEALHGITSPRPQRLPAPPSSPTSQWRAAALKLNREQACVGNLTSEPALQQPAASAGMAAVHLAHEVFDEMPDYNS</sequence>
<comment type="caution">
    <text evidence="2">The sequence shown here is derived from an EMBL/GenBank/DDBJ whole genome shotgun (WGS) entry which is preliminary data.</text>
</comment>
<evidence type="ECO:0000313" key="2">
    <source>
        <dbReference type="EMBL" id="KAJ1256957.1"/>
    </source>
</evidence>
<evidence type="ECO:0000313" key="3">
    <source>
        <dbReference type="Proteomes" id="UP001164776"/>
    </source>
</evidence>
<reference evidence="2 3" key="1">
    <citation type="submission" date="2022-10" db="EMBL/GenBank/DDBJ databases">
        <title>WGS assembly of Paspalum vaginatum 540-79.</title>
        <authorList>
            <person name="Sun G."/>
            <person name="Wase N."/>
            <person name="Shu S."/>
            <person name="Jenkins J."/>
            <person name="Zhou B."/>
            <person name="Torres-Rodriguez J."/>
            <person name="Chen C."/>
            <person name="Sandor L."/>
            <person name="Plott C."/>
            <person name="Yoshinga Y."/>
            <person name="Daum C."/>
            <person name="Qi P."/>
            <person name="Barry K."/>
            <person name="Lipzen A."/>
            <person name="Berry L."/>
            <person name="Pedersen C."/>
            <person name="Gottilla T."/>
            <person name="Foltz A."/>
            <person name="Yu H."/>
            <person name="O'Malley R."/>
            <person name="Zhang C."/>
            <person name="Devos K."/>
            <person name="Sigmon B."/>
            <person name="Yu B."/>
            <person name="Obata T."/>
            <person name="Schmutz J."/>
            <person name="Schnable J."/>
        </authorList>
    </citation>
    <scope>NUCLEOTIDE SEQUENCE [LARGE SCALE GENOMIC DNA]</scope>
    <source>
        <strain evidence="3">cv. 540-79</strain>
    </source>
</reference>
<dbReference type="EMBL" id="MU629454">
    <property type="protein sequence ID" value="KAJ1256957.1"/>
    <property type="molecule type" value="Genomic_DNA"/>
</dbReference>
<dbReference type="AlphaFoldDB" id="A0A9W7XEA1"/>
<proteinExistence type="predicted"/>
<keyword evidence="3" id="KW-1185">Reference proteome</keyword>
<gene>
    <name evidence="2" type="ORF">BS78_K261600</name>
</gene>
<dbReference type="Proteomes" id="UP001164776">
    <property type="component" value="Unassembled WGS sequence"/>
</dbReference>
<organism evidence="2 3">
    <name type="scientific">Paspalum vaginatum</name>
    <name type="common">seashore paspalum</name>
    <dbReference type="NCBI Taxonomy" id="158149"/>
    <lineage>
        <taxon>Eukaryota</taxon>
        <taxon>Viridiplantae</taxon>
        <taxon>Streptophyta</taxon>
        <taxon>Embryophyta</taxon>
        <taxon>Tracheophyta</taxon>
        <taxon>Spermatophyta</taxon>
        <taxon>Magnoliopsida</taxon>
        <taxon>Liliopsida</taxon>
        <taxon>Poales</taxon>
        <taxon>Poaceae</taxon>
        <taxon>PACMAD clade</taxon>
        <taxon>Panicoideae</taxon>
        <taxon>Andropogonodae</taxon>
        <taxon>Paspaleae</taxon>
        <taxon>Paspalinae</taxon>
        <taxon>Paspalum</taxon>
    </lineage>
</organism>
<evidence type="ECO:0000256" key="1">
    <source>
        <dbReference type="SAM" id="MobiDB-lite"/>
    </source>
</evidence>
<name>A0A9W7XEA1_9POAL</name>
<accession>A0A9W7XEA1</accession>
<protein>
    <submittedName>
        <fullName evidence="2">Uncharacterized protein</fullName>
    </submittedName>
</protein>